<dbReference type="InterPro" id="IPR051330">
    <property type="entry name" value="Phosphatase_reg/MetRdx"/>
</dbReference>
<dbReference type="GO" id="GO:0033745">
    <property type="term" value="F:L-methionine-(R)-S-oxide reductase activity"/>
    <property type="evidence" value="ECO:0007669"/>
    <property type="project" value="TreeGrafter"/>
</dbReference>
<reference evidence="3 4" key="1">
    <citation type="submission" date="2019-04" db="EMBL/GenBank/DDBJ databases">
        <authorList>
            <person name="Van Vliet M D."/>
        </authorList>
    </citation>
    <scope>NUCLEOTIDE SEQUENCE [LARGE SCALE GENOMIC DNA]</scope>
    <source>
        <strain evidence="3 4">F1</strain>
    </source>
</reference>
<dbReference type="Pfam" id="PF13185">
    <property type="entry name" value="GAF_2"/>
    <property type="match status" value="1"/>
</dbReference>
<dbReference type="Gene3D" id="3.30.450.40">
    <property type="match status" value="1"/>
</dbReference>
<dbReference type="SUPFAM" id="SSF55781">
    <property type="entry name" value="GAF domain-like"/>
    <property type="match status" value="1"/>
</dbReference>
<evidence type="ECO:0000313" key="4">
    <source>
        <dbReference type="Proteomes" id="UP000366872"/>
    </source>
</evidence>
<dbReference type="Proteomes" id="UP000366872">
    <property type="component" value="Unassembled WGS sequence"/>
</dbReference>
<dbReference type="PANTHER" id="PTHR21021">
    <property type="entry name" value="GAF/PUTATIVE CYTOSKELETAL PROTEIN"/>
    <property type="match status" value="1"/>
</dbReference>
<comment type="similarity">
    <text evidence="1">Belongs to the free Met sulfoxide reductase family.</text>
</comment>
<dbReference type="InterPro" id="IPR029016">
    <property type="entry name" value="GAF-like_dom_sf"/>
</dbReference>
<keyword evidence="4" id="KW-1185">Reference proteome</keyword>
<evidence type="ECO:0000313" key="3">
    <source>
        <dbReference type="EMBL" id="VGO11722.1"/>
    </source>
</evidence>
<name>A0A6C2TW10_PONDE</name>
<gene>
    <name evidence="3" type="primary">msrC</name>
    <name evidence="3" type="ORF">PDESU_00268</name>
</gene>
<dbReference type="AlphaFoldDB" id="A0A6C2TW10"/>
<dbReference type="InterPro" id="IPR003018">
    <property type="entry name" value="GAF"/>
</dbReference>
<proteinExistence type="inferred from homology"/>
<dbReference type="RefSeq" id="WP_136077455.1">
    <property type="nucleotide sequence ID" value="NZ_CAAHFG010000001.1"/>
</dbReference>
<feature type="domain" description="GAF" evidence="2">
    <location>
        <begin position="21"/>
        <end position="141"/>
    </location>
</feature>
<sequence>MDKPAAYEQLFGGLDALCGDEPDAIARMATIACELNHAFDHFDWVGFYRNMGDDTLKIGPYQGTHGCLSIPFSKGVCGKCAREMKIQHVPDVDAIADHIACSSTTRSEVVIPMVTATGELVGVLDIDSNTLDAFDETDLRELPKINRYFE</sequence>
<evidence type="ECO:0000259" key="2">
    <source>
        <dbReference type="Pfam" id="PF13185"/>
    </source>
</evidence>
<evidence type="ECO:0000256" key="1">
    <source>
        <dbReference type="ARBA" id="ARBA00038454"/>
    </source>
</evidence>
<protein>
    <submittedName>
        <fullName evidence="3">Free methionine-R-sulfoxide reductase</fullName>
    </submittedName>
</protein>
<dbReference type="GO" id="GO:0005829">
    <property type="term" value="C:cytosol"/>
    <property type="evidence" value="ECO:0007669"/>
    <property type="project" value="TreeGrafter"/>
</dbReference>
<accession>A0A6C2TW10</accession>
<dbReference type="PANTHER" id="PTHR21021:SF15">
    <property type="entry name" value="FREE METHIONINE-R-SULFOXIDE REDUCTASE"/>
    <property type="match status" value="1"/>
</dbReference>
<organism evidence="3 4">
    <name type="scientific">Pontiella desulfatans</name>
    <dbReference type="NCBI Taxonomy" id="2750659"/>
    <lineage>
        <taxon>Bacteria</taxon>
        <taxon>Pseudomonadati</taxon>
        <taxon>Kiritimatiellota</taxon>
        <taxon>Kiritimatiellia</taxon>
        <taxon>Kiritimatiellales</taxon>
        <taxon>Pontiellaceae</taxon>
        <taxon>Pontiella</taxon>
    </lineage>
</organism>
<dbReference type="EMBL" id="CAAHFG010000001">
    <property type="protein sequence ID" value="VGO11722.1"/>
    <property type="molecule type" value="Genomic_DNA"/>
</dbReference>